<sequence>MGENASTSAGTAARNIFYEQELSKGEQEIGELRNIIRLLELKMRDIEQAMLMKDVQYLQIIETLKEEIRVLEGRLTLASSQTNMAYLRNIFVQFVGQGSVIGRRHILKAIGAVLQLTPAEMRRVDRWSH</sequence>
<protein>
    <submittedName>
        <fullName evidence="9">GRIP domain-containing protein</fullName>
    </submittedName>
</protein>
<comment type="subcellular location">
    <subcellularLocation>
        <location evidence="2">Cytoplasm</location>
    </subcellularLocation>
    <subcellularLocation>
        <location evidence="1">Endomembrane system</location>
        <topology evidence="1">Peripheral membrane protein</topology>
    </subcellularLocation>
</comment>
<reference evidence="8" key="1">
    <citation type="submission" date="2014-05" db="EMBL/GenBank/DDBJ databases">
        <title>The genome and life-stage specific transcriptomes of Globodera pallida elucidate key aspects of plant parasitism by a cyst nematode.</title>
        <authorList>
            <person name="Cotton J.A."/>
            <person name="Lilley C.J."/>
            <person name="Jones L.M."/>
            <person name="Kikuchi T."/>
            <person name="Reid A.J."/>
            <person name="Thorpe P."/>
            <person name="Tsai I.J."/>
            <person name="Beasley H."/>
            <person name="Blok V."/>
            <person name="Cock P.J.A."/>
            <person name="Van den Akker S.E."/>
            <person name="Holroyd N."/>
            <person name="Hunt M."/>
            <person name="Mantelin S."/>
            <person name="Naghra H."/>
            <person name="Pain A."/>
            <person name="Palomares-Rius J.E."/>
            <person name="Zarowiecki M."/>
            <person name="Berriman M."/>
            <person name="Jones J.T."/>
            <person name="Urwin P.E."/>
        </authorList>
    </citation>
    <scope>NUCLEOTIDE SEQUENCE [LARGE SCALE GENOMIC DNA]</scope>
    <source>
        <strain evidence="8">Lindley</strain>
    </source>
</reference>
<dbReference type="Proteomes" id="UP000050741">
    <property type="component" value="Unassembled WGS sequence"/>
</dbReference>
<evidence type="ECO:0000256" key="1">
    <source>
        <dbReference type="ARBA" id="ARBA00004184"/>
    </source>
</evidence>
<keyword evidence="5" id="KW-0472">Membrane</keyword>
<keyword evidence="8" id="KW-1185">Reference proteome</keyword>
<evidence type="ECO:0000259" key="7">
    <source>
        <dbReference type="PROSITE" id="PS50913"/>
    </source>
</evidence>
<evidence type="ECO:0000313" key="9">
    <source>
        <dbReference type="WBParaSite" id="GPLIN_001201700"/>
    </source>
</evidence>
<evidence type="ECO:0000256" key="4">
    <source>
        <dbReference type="ARBA" id="ARBA00023054"/>
    </source>
</evidence>
<evidence type="ECO:0000256" key="6">
    <source>
        <dbReference type="SAM" id="Coils"/>
    </source>
</evidence>
<keyword evidence="4 6" id="KW-0175">Coiled coil</keyword>
<reference evidence="9" key="2">
    <citation type="submission" date="2016-06" db="UniProtKB">
        <authorList>
            <consortium name="WormBaseParasite"/>
        </authorList>
    </citation>
    <scope>IDENTIFICATION</scope>
</reference>
<name>A0A183CGL2_GLOPA</name>
<dbReference type="InterPro" id="IPR000237">
    <property type="entry name" value="GRIP_dom"/>
</dbReference>
<evidence type="ECO:0000256" key="2">
    <source>
        <dbReference type="ARBA" id="ARBA00004496"/>
    </source>
</evidence>
<feature type="domain" description="GRIP" evidence="7">
    <location>
        <begin position="77"/>
        <end position="127"/>
    </location>
</feature>
<dbReference type="InterPro" id="IPR051952">
    <property type="entry name" value="Golgi-autophagy_related"/>
</dbReference>
<feature type="coiled-coil region" evidence="6">
    <location>
        <begin position="22"/>
        <end position="81"/>
    </location>
</feature>
<dbReference type="WBParaSite" id="GPLIN_001201700">
    <property type="protein sequence ID" value="GPLIN_001201700"/>
    <property type="gene ID" value="GPLIN_001201700"/>
</dbReference>
<evidence type="ECO:0000256" key="5">
    <source>
        <dbReference type="ARBA" id="ARBA00023136"/>
    </source>
</evidence>
<dbReference type="PANTHER" id="PTHR23157">
    <property type="entry name" value="GRIP AND COILED-COIL DOMAIN-CONTAINING PROTEIN 1"/>
    <property type="match status" value="1"/>
</dbReference>
<proteinExistence type="predicted"/>
<dbReference type="SMART" id="SM00755">
    <property type="entry name" value="Grip"/>
    <property type="match status" value="1"/>
</dbReference>
<evidence type="ECO:0000313" key="8">
    <source>
        <dbReference type="Proteomes" id="UP000050741"/>
    </source>
</evidence>
<evidence type="ECO:0000256" key="3">
    <source>
        <dbReference type="ARBA" id="ARBA00022490"/>
    </source>
</evidence>
<accession>A0A183CGL2</accession>
<dbReference type="PROSITE" id="PS50913">
    <property type="entry name" value="GRIP"/>
    <property type="match status" value="1"/>
</dbReference>
<dbReference type="PANTHER" id="PTHR23157:SF25">
    <property type="entry name" value="GRIP AND COILED-COIL DOMAIN-CONTAINING PROTEIN 1"/>
    <property type="match status" value="1"/>
</dbReference>
<dbReference type="GO" id="GO:0005794">
    <property type="term" value="C:Golgi apparatus"/>
    <property type="evidence" value="ECO:0007669"/>
    <property type="project" value="TreeGrafter"/>
</dbReference>
<dbReference type="AlphaFoldDB" id="A0A183CGL2"/>
<dbReference type="Pfam" id="PF01465">
    <property type="entry name" value="GRIP"/>
    <property type="match status" value="1"/>
</dbReference>
<organism evidence="8 9">
    <name type="scientific">Globodera pallida</name>
    <name type="common">Potato cyst nematode worm</name>
    <name type="synonym">Heterodera pallida</name>
    <dbReference type="NCBI Taxonomy" id="36090"/>
    <lineage>
        <taxon>Eukaryota</taxon>
        <taxon>Metazoa</taxon>
        <taxon>Ecdysozoa</taxon>
        <taxon>Nematoda</taxon>
        <taxon>Chromadorea</taxon>
        <taxon>Rhabditida</taxon>
        <taxon>Tylenchina</taxon>
        <taxon>Tylenchomorpha</taxon>
        <taxon>Tylenchoidea</taxon>
        <taxon>Heteroderidae</taxon>
        <taxon>Heteroderinae</taxon>
        <taxon>Globodera</taxon>
    </lineage>
</organism>
<keyword evidence="3" id="KW-0963">Cytoplasm</keyword>